<dbReference type="Pfam" id="PF14491">
    <property type="entry name" value="DUF4435"/>
    <property type="match status" value="1"/>
</dbReference>
<dbReference type="PANTHER" id="PTHR32182">
    <property type="entry name" value="DNA REPLICATION AND REPAIR PROTEIN RECF"/>
    <property type="match status" value="1"/>
</dbReference>
<dbReference type="InterPro" id="IPR029492">
    <property type="entry name" value="DUF4435"/>
</dbReference>
<dbReference type="Pfam" id="PF13304">
    <property type="entry name" value="AAA_21"/>
    <property type="match status" value="1"/>
</dbReference>
<evidence type="ECO:0000259" key="2">
    <source>
        <dbReference type="Pfam" id="PF14491"/>
    </source>
</evidence>
<dbReference type="Proteomes" id="UP001239265">
    <property type="component" value="Unassembled WGS sequence"/>
</dbReference>
<dbReference type="PANTHER" id="PTHR32182:SF22">
    <property type="entry name" value="ATP-DEPENDENT ENDONUCLEASE, OLD FAMILY-RELATED"/>
    <property type="match status" value="1"/>
</dbReference>
<name>A0ABD5BAF8_ELIMR</name>
<dbReference type="EMBL" id="JAUCQJ010000005">
    <property type="protein sequence ID" value="MDQ8750636.1"/>
    <property type="molecule type" value="Genomic_DNA"/>
</dbReference>
<protein>
    <submittedName>
        <fullName evidence="3">AAA family ATPase</fullName>
    </submittedName>
</protein>
<evidence type="ECO:0000313" key="3">
    <source>
        <dbReference type="EMBL" id="MDQ8750636.1"/>
    </source>
</evidence>
<dbReference type="AlphaFoldDB" id="A0ABD5BAF8"/>
<organism evidence="3 4">
    <name type="scientific">Elizabethkingia miricola</name>
    <name type="common">Chryseobacterium miricola</name>
    <dbReference type="NCBI Taxonomy" id="172045"/>
    <lineage>
        <taxon>Bacteria</taxon>
        <taxon>Pseudomonadati</taxon>
        <taxon>Bacteroidota</taxon>
        <taxon>Flavobacteriia</taxon>
        <taxon>Flavobacteriales</taxon>
        <taxon>Weeksellaceae</taxon>
        <taxon>Elizabethkingia</taxon>
    </lineage>
</organism>
<dbReference type="RefSeq" id="WP_309047373.1">
    <property type="nucleotide sequence ID" value="NZ_JAUCQJ010000005.1"/>
</dbReference>
<evidence type="ECO:0000259" key="1">
    <source>
        <dbReference type="Pfam" id="PF13304"/>
    </source>
</evidence>
<accession>A0ABD5BAF8</accession>
<evidence type="ECO:0000313" key="4">
    <source>
        <dbReference type="Proteomes" id="UP001239265"/>
    </source>
</evidence>
<dbReference type="Gene3D" id="3.40.50.300">
    <property type="entry name" value="P-loop containing nucleotide triphosphate hydrolases"/>
    <property type="match status" value="1"/>
</dbReference>
<dbReference type="InterPro" id="IPR027417">
    <property type="entry name" value="P-loop_NTPase"/>
</dbReference>
<sequence>MSAELDSFLYFIEKLKKELNFNRQAAFELGCNTSTLDILDKALSLLPKLEEKATQGEIKVNYINQFQSNLNNIFSNLIFFGRVDTSFIDNQHESWKAEYKRNYEQNSLEILRQYEQIEFNIDFFNKIGYFDNNVVAIGANGSGKTSLSNQFKTYLQYNGIVISAQRILLVPSFHSIANPIKTASELKEFQTKDKSNKSGGDYSSLQREFEIVLKNLLADNISAGNSYRKKAIELVSSGEPIENPLPTNLDITFEIWNSLIEHREISCDDGINIIAKTDDGGSYPAIQMSDGEKVMLYLIAQVLQAPKDGFIVVDEPEMYLHKTILKKLWDLLEAKRPDCIFIYLTHDLDFATSRTTAKKIWIKSFTHPDKWDIEDIPTDDIPETLMFELLGSRKNILFCEGVKGSIDERIYSILFPELTITPVGSCFDVINHTKAFNKLGNVNTNALGLIDSDHHDTARLEKLKESNVFSYNVAEVENLFLDEEFLKILAKQILVDEANIELIKSDVIKELDKLKELQASNYVSTKINYYFTDSDVSKGNNLTTLTQNYQDFIDAIKINDWYAERISELEKIVTDSDYNKALISFNNKGIRAIAGKHLNISDFTDRSIKLLQSSDEAKVALENYFPEEIKTAGKKISP</sequence>
<proteinExistence type="predicted"/>
<dbReference type="SUPFAM" id="SSF52540">
    <property type="entry name" value="P-loop containing nucleoside triphosphate hydrolases"/>
    <property type="match status" value="1"/>
</dbReference>
<dbReference type="InterPro" id="IPR003959">
    <property type="entry name" value="ATPase_AAA_core"/>
</dbReference>
<feature type="domain" description="DUF4435" evidence="2">
    <location>
        <begin position="395"/>
        <end position="586"/>
    </location>
</feature>
<reference evidence="3 4" key="1">
    <citation type="submission" date="2023-06" db="EMBL/GenBank/DDBJ databases">
        <title>Nosocomial Elizabethkingia miricola genome.</title>
        <authorList>
            <person name="Morgado S."/>
            <person name="Fonseca E."/>
            <person name="Freitas F."/>
            <person name="Vicente A.C."/>
        </authorList>
    </citation>
    <scope>NUCLEOTIDE SEQUENCE [LARGE SCALE GENOMIC DNA]</scope>
    <source>
        <strain evidence="3 4">EM15</strain>
    </source>
</reference>
<dbReference type="CDD" id="cd00267">
    <property type="entry name" value="ABC_ATPase"/>
    <property type="match status" value="1"/>
</dbReference>
<feature type="domain" description="ATPase AAA-type core" evidence="1">
    <location>
        <begin position="234"/>
        <end position="347"/>
    </location>
</feature>
<gene>
    <name evidence="3" type="ORF">QT385_18410</name>
</gene>
<comment type="caution">
    <text evidence="3">The sequence shown here is derived from an EMBL/GenBank/DDBJ whole genome shotgun (WGS) entry which is preliminary data.</text>
</comment>